<keyword evidence="2" id="KW-1133">Transmembrane helix</keyword>
<evidence type="ECO:0000313" key="4">
    <source>
        <dbReference type="Proteomes" id="UP000250462"/>
    </source>
</evidence>
<keyword evidence="2" id="KW-0472">Membrane</keyword>
<evidence type="ECO:0000256" key="1">
    <source>
        <dbReference type="SAM" id="MobiDB-lite"/>
    </source>
</evidence>
<dbReference type="AlphaFoldDB" id="A0A329QI01"/>
<keyword evidence="4" id="KW-1185">Reference proteome</keyword>
<protein>
    <submittedName>
        <fullName evidence="3">Uncharacterized protein</fullName>
    </submittedName>
</protein>
<keyword evidence="2" id="KW-0812">Transmembrane</keyword>
<feature type="region of interest" description="Disordered" evidence="1">
    <location>
        <begin position="208"/>
        <end position="229"/>
    </location>
</feature>
<dbReference type="RefSeq" id="WP_112259221.1">
    <property type="nucleotide sequence ID" value="NZ_QMIG01000017.1"/>
</dbReference>
<feature type="transmembrane region" description="Helical" evidence="2">
    <location>
        <begin position="12"/>
        <end position="37"/>
    </location>
</feature>
<organism evidence="3 4">
    <name type="scientific">Phytoactinopolyspora halophila</name>
    <dbReference type="NCBI Taxonomy" id="1981511"/>
    <lineage>
        <taxon>Bacteria</taxon>
        <taxon>Bacillati</taxon>
        <taxon>Actinomycetota</taxon>
        <taxon>Actinomycetes</taxon>
        <taxon>Jiangellales</taxon>
        <taxon>Jiangellaceae</taxon>
        <taxon>Phytoactinopolyspora</taxon>
    </lineage>
</organism>
<dbReference type="Proteomes" id="UP000250462">
    <property type="component" value="Unassembled WGS sequence"/>
</dbReference>
<gene>
    <name evidence="3" type="ORF">DPM12_15370</name>
</gene>
<proteinExistence type="predicted"/>
<dbReference type="OrthoDB" id="9342777at2"/>
<dbReference type="Pfam" id="PF19136">
    <property type="entry name" value="DUF5819"/>
    <property type="match status" value="1"/>
</dbReference>
<dbReference type="InterPro" id="IPR043857">
    <property type="entry name" value="DUF5819"/>
</dbReference>
<accession>A0A329QI01</accession>
<evidence type="ECO:0000256" key="2">
    <source>
        <dbReference type="SAM" id="Phobius"/>
    </source>
</evidence>
<dbReference type="EMBL" id="QMIG01000017">
    <property type="protein sequence ID" value="RAW12047.1"/>
    <property type="molecule type" value="Genomic_DNA"/>
</dbReference>
<reference evidence="3 4" key="1">
    <citation type="submission" date="2018-06" db="EMBL/GenBank/DDBJ databases">
        <title>Phytoactinopolyspora halophila sp. nov., a novel halophilic actinomycete isolated from a saline soil in China.</title>
        <authorList>
            <person name="Tang S.-K."/>
        </authorList>
    </citation>
    <scope>NUCLEOTIDE SEQUENCE [LARGE SCALE GENOMIC DNA]</scope>
    <source>
        <strain evidence="3 4">YIM 96934</strain>
    </source>
</reference>
<sequence>MQQTRHLDQSRPVWLKVIAGILSAAVAAHLAATALFVGPDNAAKETFEEPLDSYMLPFFQQNWSLFAPTPIRTERSMYVRGWFDDENHTEWVNVTELELKAAIEHNLLPSRAGIATRRLATRIASHHSRINGDEQEVLTGHYHSNAWSRLRERLMEQEDRSSATRISYLLRYDRTMAAYATQFVYAWWGEDAGVKYVQVKTVDQRAPAFANRHGESEPKPREREFGRRPLIEFEGQDRDAFAAAIERFAG</sequence>
<comment type="caution">
    <text evidence="3">The sequence shown here is derived from an EMBL/GenBank/DDBJ whole genome shotgun (WGS) entry which is preliminary data.</text>
</comment>
<name>A0A329QI01_9ACTN</name>
<feature type="compositionally biased region" description="Basic and acidic residues" evidence="1">
    <location>
        <begin position="212"/>
        <end position="229"/>
    </location>
</feature>
<evidence type="ECO:0000313" key="3">
    <source>
        <dbReference type="EMBL" id="RAW12047.1"/>
    </source>
</evidence>